<gene>
    <name evidence="3" type="ORF">DERYTH_LOCUS8946</name>
</gene>
<proteinExistence type="predicted"/>
<dbReference type="InterPro" id="IPR011009">
    <property type="entry name" value="Kinase-like_dom_sf"/>
</dbReference>
<evidence type="ECO:0000313" key="4">
    <source>
        <dbReference type="Proteomes" id="UP000789405"/>
    </source>
</evidence>
<organism evidence="3 4">
    <name type="scientific">Dentiscutata erythropus</name>
    <dbReference type="NCBI Taxonomy" id="1348616"/>
    <lineage>
        <taxon>Eukaryota</taxon>
        <taxon>Fungi</taxon>
        <taxon>Fungi incertae sedis</taxon>
        <taxon>Mucoromycota</taxon>
        <taxon>Glomeromycotina</taxon>
        <taxon>Glomeromycetes</taxon>
        <taxon>Diversisporales</taxon>
        <taxon>Gigasporaceae</taxon>
        <taxon>Dentiscutata</taxon>
    </lineage>
</organism>
<protein>
    <submittedName>
        <fullName evidence="3">18587_t:CDS:1</fullName>
    </submittedName>
</protein>
<keyword evidence="4" id="KW-1185">Reference proteome</keyword>
<evidence type="ECO:0000313" key="3">
    <source>
        <dbReference type="EMBL" id="CAG8626985.1"/>
    </source>
</evidence>
<name>A0A9N9D432_9GLOM</name>
<evidence type="ECO:0000259" key="2">
    <source>
        <dbReference type="SMART" id="SM00219"/>
    </source>
</evidence>
<dbReference type="Gene3D" id="3.30.200.20">
    <property type="entry name" value="Phosphorylase Kinase, domain 1"/>
    <property type="match status" value="1"/>
</dbReference>
<dbReference type="PROSITE" id="PS00107">
    <property type="entry name" value="PROTEIN_KINASE_ATP"/>
    <property type="match status" value="1"/>
</dbReference>
<keyword evidence="1" id="KW-0547">Nucleotide-binding</keyword>
<dbReference type="SUPFAM" id="SSF56112">
    <property type="entry name" value="Protein kinase-like (PK-like)"/>
    <property type="match status" value="1"/>
</dbReference>
<dbReference type="GO" id="GO:0005524">
    <property type="term" value="F:ATP binding"/>
    <property type="evidence" value="ECO:0007669"/>
    <property type="project" value="UniProtKB-UniRule"/>
</dbReference>
<evidence type="ECO:0000256" key="1">
    <source>
        <dbReference type="PROSITE-ProRule" id="PRU10141"/>
    </source>
</evidence>
<dbReference type="InterPro" id="IPR017441">
    <property type="entry name" value="Protein_kinase_ATP_BS"/>
</dbReference>
<sequence>MSSENNSVLCEECGQKVNATNWCKSCNAKRFEIDFPNWTSGNIEIDKFIRKTQITAERRECIFEWVDYSKFKFLEKFQLFNNHKAFWEDGHLLGWDKDSDKWNRQGGQWVKLVTNQYDEKHLVPRFLQLEHEISKKTPSKRIVYGMTRDPRTREYAVIEKLLKQCHFCHQEWVYPRWCRHCNFKYFKSEFPKWTSGNSKIDTFIQESQLTAELPDQVLEWLPENQFTELSQIGSGGYGTVYKAYWKCGRICKWDFTSNTYERGESMWVALKGVHDKEDINMLLGEMKAMLEFRKTNLGSIDYRLDRLWSLAIDIRSLHRLGLVHRDLHSGNVLFGDNRRSFVADLGLASSTLERWFQFLSGDKSIDDDDNIKNQFKLAKLQRQKNPYSNVLQSLTSQRLPRERYIFKMILCNFARTVKTLPTTSCVTRHHHHRGALFVIYFLSPVLK</sequence>
<dbReference type="GO" id="GO:0004713">
    <property type="term" value="F:protein tyrosine kinase activity"/>
    <property type="evidence" value="ECO:0007669"/>
    <property type="project" value="InterPro"/>
</dbReference>
<dbReference type="OrthoDB" id="5979581at2759"/>
<dbReference type="InterPro" id="IPR020635">
    <property type="entry name" value="Tyr_kinase_cat_dom"/>
</dbReference>
<comment type="caution">
    <text evidence="3">The sequence shown here is derived from an EMBL/GenBank/DDBJ whole genome shotgun (WGS) entry which is preliminary data.</text>
</comment>
<dbReference type="Gene3D" id="1.10.510.10">
    <property type="entry name" value="Transferase(Phosphotransferase) domain 1"/>
    <property type="match status" value="1"/>
</dbReference>
<dbReference type="AlphaFoldDB" id="A0A9N9D432"/>
<dbReference type="Proteomes" id="UP000789405">
    <property type="component" value="Unassembled WGS sequence"/>
</dbReference>
<reference evidence="3" key="1">
    <citation type="submission" date="2021-06" db="EMBL/GenBank/DDBJ databases">
        <authorList>
            <person name="Kallberg Y."/>
            <person name="Tangrot J."/>
            <person name="Rosling A."/>
        </authorList>
    </citation>
    <scope>NUCLEOTIDE SEQUENCE</scope>
    <source>
        <strain evidence="3">MA453B</strain>
    </source>
</reference>
<feature type="domain" description="Tyrosine-protein kinase catalytic" evidence="2">
    <location>
        <begin position="226"/>
        <end position="420"/>
    </location>
</feature>
<dbReference type="SMART" id="SM00219">
    <property type="entry name" value="TyrKc"/>
    <property type="match status" value="1"/>
</dbReference>
<feature type="non-terminal residue" evidence="3">
    <location>
        <position position="1"/>
    </location>
</feature>
<feature type="binding site" evidence="1">
    <location>
        <position position="252"/>
    </location>
    <ligand>
        <name>ATP</name>
        <dbReference type="ChEBI" id="CHEBI:30616"/>
    </ligand>
</feature>
<dbReference type="EMBL" id="CAJVPY010004745">
    <property type="protein sequence ID" value="CAG8626985.1"/>
    <property type="molecule type" value="Genomic_DNA"/>
</dbReference>
<keyword evidence="1" id="KW-0067">ATP-binding</keyword>
<accession>A0A9N9D432</accession>